<sequence>MNFTTTSSYPNSFASYPSYFQQVHWQFPLSMPEMSNNIAANQLPGLLKRDEPWPSFIVSEQDEVDLNIEEERSTILYDHDDHNHPQTRNSDTEPEKIDTSQAFQ</sequence>
<organism evidence="2 3">
    <name type="scientific">Panaeolus cyanescens</name>
    <dbReference type="NCBI Taxonomy" id="181874"/>
    <lineage>
        <taxon>Eukaryota</taxon>
        <taxon>Fungi</taxon>
        <taxon>Dikarya</taxon>
        <taxon>Basidiomycota</taxon>
        <taxon>Agaricomycotina</taxon>
        <taxon>Agaricomycetes</taxon>
        <taxon>Agaricomycetidae</taxon>
        <taxon>Agaricales</taxon>
        <taxon>Agaricineae</taxon>
        <taxon>Galeropsidaceae</taxon>
        <taxon>Panaeolus</taxon>
    </lineage>
</organism>
<dbReference type="AlphaFoldDB" id="A0A409X0K6"/>
<dbReference type="InParanoid" id="A0A409X0K6"/>
<proteinExistence type="predicted"/>
<evidence type="ECO:0000313" key="3">
    <source>
        <dbReference type="Proteomes" id="UP000284842"/>
    </source>
</evidence>
<keyword evidence="3" id="KW-1185">Reference proteome</keyword>
<accession>A0A409X0K6</accession>
<feature type="region of interest" description="Disordered" evidence="1">
    <location>
        <begin position="72"/>
        <end position="104"/>
    </location>
</feature>
<comment type="caution">
    <text evidence="2">The sequence shown here is derived from an EMBL/GenBank/DDBJ whole genome shotgun (WGS) entry which is preliminary data.</text>
</comment>
<evidence type="ECO:0000313" key="2">
    <source>
        <dbReference type="EMBL" id="PPQ84315.1"/>
    </source>
</evidence>
<gene>
    <name evidence="2" type="ORF">CVT24_012728</name>
</gene>
<dbReference type="EMBL" id="NHTK01004904">
    <property type="protein sequence ID" value="PPQ84315.1"/>
    <property type="molecule type" value="Genomic_DNA"/>
</dbReference>
<name>A0A409X0K6_9AGAR</name>
<evidence type="ECO:0000256" key="1">
    <source>
        <dbReference type="SAM" id="MobiDB-lite"/>
    </source>
</evidence>
<dbReference type="Proteomes" id="UP000284842">
    <property type="component" value="Unassembled WGS sequence"/>
</dbReference>
<protein>
    <submittedName>
        <fullName evidence="2">Uncharacterized protein</fullName>
    </submittedName>
</protein>
<feature type="compositionally biased region" description="Basic and acidic residues" evidence="1">
    <location>
        <begin position="72"/>
        <end position="98"/>
    </location>
</feature>
<reference evidence="2 3" key="1">
    <citation type="journal article" date="2018" name="Evol. Lett.">
        <title>Horizontal gene cluster transfer increased hallucinogenic mushroom diversity.</title>
        <authorList>
            <person name="Reynolds H.T."/>
            <person name="Vijayakumar V."/>
            <person name="Gluck-Thaler E."/>
            <person name="Korotkin H.B."/>
            <person name="Matheny P.B."/>
            <person name="Slot J.C."/>
        </authorList>
    </citation>
    <scope>NUCLEOTIDE SEQUENCE [LARGE SCALE GENOMIC DNA]</scope>
    <source>
        <strain evidence="2 3">2629</strain>
    </source>
</reference>